<proteinExistence type="predicted"/>
<evidence type="ECO:0000313" key="2">
    <source>
        <dbReference type="Proteomes" id="UP001185331"/>
    </source>
</evidence>
<protein>
    <submittedName>
        <fullName evidence="1">Uncharacterized protein</fullName>
    </submittedName>
</protein>
<dbReference type="EMBL" id="JAVDQK010000018">
    <property type="protein sequence ID" value="MDR6220871.1"/>
    <property type="molecule type" value="Genomic_DNA"/>
</dbReference>
<dbReference type="Proteomes" id="UP001185331">
    <property type="component" value="Unassembled WGS sequence"/>
</dbReference>
<dbReference type="AlphaFoldDB" id="A0AAE3XGE4"/>
<gene>
    <name evidence="1" type="ORF">J2Y00_004498</name>
</gene>
<organism evidence="1 2">
    <name type="scientific">Deinococcus soli</name>
    <name type="common">ex Cha et al. 2016</name>
    <dbReference type="NCBI Taxonomy" id="1309411"/>
    <lineage>
        <taxon>Bacteria</taxon>
        <taxon>Thermotogati</taxon>
        <taxon>Deinococcota</taxon>
        <taxon>Deinococci</taxon>
        <taxon>Deinococcales</taxon>
        <taxon>Deinococcaceae</taxon>
        <taxon>Deinococcus</taxon>
    </lineage>
</organism>
<evidence type="ECO:0000313" key="1">
    <source>
        <dbReference type="EMBL" id="MDR6220871.1"/>
    </source>
</evidence>
<accession>A0AAE3XGE4</accession>
<sequence>MRRPDALDQAVATLILARTRGGETGGLKPADDTDLAQLKRNHGLTEAALLRRARTLDGTHTVQECLKVCNPWGQVFDFGEPQTRRILRLAPVRDGVLTPLDLWRTRLFVLPGRLKLMPRVFTQVRAGLRHARTGDAAQTRTVRLEVNPPPTVALVAAGRWVMRLHRPGVPRDALHREYVKGRDPQSGESHFWIEDLRGVPDWYGDARVARSHPEVQRWPARC</sequence>
<dbReference type="RefSeq" id="WP_309858166.1">
    <property type="nucleotide sequence ID" value="NZ_JAVDQJ010000017.1"/>
</dbReference>
<comment type="caution">
    <text evidence="1">The sequence shown here is derived from an EMBL/GenBank/DDBJ whole genome shotgun (WGS) entry which is preliminary data.</text>
</comment>
<name>A0AAE3XGE4_9DEIO</name>
<reference evidence="1" key="1">
    <citation type="submission" date="2023-07" db="EMBL/GenBank/DDBJ databases">
        <title>Sorghum-associated microbial communities from plants grown in Nebraska, USA.</title>
        <authorList>
            <person name="Schachtman D."/>
        </authorList>
    </citation>
    <scope>NUCLEOTIDE SEQUENCE</scope>
    <source>
        <strain evidence="1">BE330</strain>
    </source>
</reference>